<dbReference type="Pfam" id="PF00535">
    <property type="entry name" value="Glycos_transf_2"/>
    <property type="match status" value="1"/>
</dbReference>
<sequence>MSQLVECGLKHLTHQHQPQLKWLSIMSGSTNEIRKRRKHLSTALLFIFGCYMALQLMYLLTSLRDPRWHHNGFSEHTFIPKKERKISVLIPAYNEELVLEKCLHGWKNILYHNKEAIIISDGSTDNTVQILNDLLDLTLEAPSTESPAVFYGLKCCYRSRLYPEILVVDQVNAGKAAALNRGIALASGEIIVTLDADSILEQDSLLKVNQAFENRKVLALGGMVHVGQVIHAKGTSEYPTNNLLRYQLSGYLSSFYIRKRLQSSWNVIGVVSGAFGAFRKTVLQEIGGFVDTIGEDMEITFRLQHYIHNRNQNERLAFLPTAVCYTEVPEQFSSLFHQRIRWQKGFLDCLNRYKLCFFHKLSFRFSLFLLSESLLFSLVGVSAFLLLPYKLLTDTLTPGLIALLLLVALSEILIRVAGYIQALKLGFTFSKRSWVQIIFFTLVETVTYRLLDTFFFLIGTVLYFTGNRHKWNKLERSGSVVVKNDLQMHSLFPRK</sequence>
<dbReference type="InterPro" id="IPR001173">
    <property type="entry name" value="Glyco_trans_2-like"/>
</dbReference>
<dbReference type="PANTHER" id="PTHR43630:SF1">
    <property type="entry name" value="POLY-BETA-1,6-N-ACETYL-D-GLUCOSAMINE SYNTHASE"/>
    <property type="match status" value="1"/>
</dbReference>
<evidence type="ECO:0000313" key="6">
    <source>
        <dbReference type="EMBL" id="AYC28895.1"/>
    </source>
</evidence>
<dbReference type="OrthoDB" id="9766299at2"/>
<dbReference type="CDD" id="cd06423">
    <property type="entry name" value="CESA_like"/>
    <property type="match status" value="1"/>
</dbReference>
<evidence type="ECO:0000256" key="2">
    <source>
        <dbReference type="ARBA" id="ARBA00022676"/>
    </source>
</evidence>
<feature type="transmembrane region" description="Helical" evidence="4">
    <location>
        <begin position="365"/>
        <end position="387"/>
    </location>
</feature>
<dbReference type="InterPro" id="IPR029044">
    <property type="entry name" value="Nucleotide-diphossugar_trans"/>
</dbReference>
<dbReference type="GO" id="GO:0016757">
    <property type="term" value="F:glycosyltransferase activity"/>
    <property type="evidence" value="ECO:0007669"/>
    <property type="project" value="UniProtKB-KW"/>
</dbReference>
<keyword evidence="4" id="KW-1133">Transmembrane helix</keyword>
<dbReference type="SUPFAM" id="SSF53448">
    <property type="entry name" value="Nucleotide-diphospho-sugar transferases"/>
    <property type="match status" value="1"/>
</dbReference>
<protein>
    <submittedName>
        <fullName evidence="6">Glycosyltransferase family 2 protein</fullName>
    </submittedName>
</protein>
<accession>A0A385YQ84</accession>
<evidence type="ECO:0000313" key="7">
    <source>
        <dbReference type="Proteomes" id="UP000265725"/>
    </source>
</evidence>
<keyword evidence="7" id="KW-1185">Reference proteome</keyword>
<dbReference type="Proteomes" id="UP000265725">
    <property type="component" value="Chromosome"/>
</dbReference>
<reference evidence="7" key="1">
    <citation type="submission" date="2018-09" db="EMBL/GenBank/DDBJ databases">
        <authorList>
            <person name="Zhu H."/>
        </authorList>
    </citation>
    <scope>NUCLEOTIDE SEQUENCE [LARGE SCALE GENOMIC DNA]</scope>
    <source>
        <strain evidence="7">K2R23-3</strain>
    </source>
</reference>
<evidence type="ECO:0000256" key="1">
    <source>
        <dbReference type="ARBA" id="ARBA00006739"/>
    </source>
</evidence>
<dbReference type="EMBL" id="CP032418">
    <property type="protein sequence ID" value="AYC28895.1"/>
    <property type="molecule type" value="Genomic_DNA"/>
</dbReference>
<keyword evidence="2" id="KW-0328">Glycosyltransferase</keyword>
<evidence type="ECO:0000259" key="5">
    <source>
        <dbReference type="Pfam" id="PF00535"/>
    </source>
</evidence>
<feature type="transmembrane region" description="Helical" evidence="4">
    <location>
        <begin position="434"/>
        <end position="464"/>
    </location>
</feature>
<feature type="transmembrane region" description="Helical" evidence="4">
    <location>
        <begin position="399"/>
        <end position="422"/>
    </location>
</feature>
<name>A0A385YQ84_9BACL</name>
<keyword evidence="3 6" id="KW-0808">Transferase</keyword>
<feature type="domain" description="Glycosyltransferase 2-like" evidence="5">
    <location>
        <begin position="87"/>
        <end position="286"/>
    </location>
</feature>
<keyword evidence="4" id="KW-0812">Transmembrane</keyword>
<gene>
    <name evidence="6" type="ORF">D3873_03050</name>
</gene>
<feature type="transmembrane region" description="Helical" evidence="4">
    <location>
        <begin position="40"/>
        <end position="60"/>
    </location>
</feature>
<comment type="similarity">
    <text evidence="1">Belongs to the glycosyltransferase 2 family.</text>
</comment>
<evidence type="ECO:0000256" key="3">
    <source>
        <dbReference type="ARBA" id="ARBA00022679"/>
    </source>
</evidence>
<dbReference type="KEGG" id="paek:D3873_03050"/>
<evidence type="ECO:0000256" key="4">
    <source>
        <dbReference type="SAM" id="Phobius"/>
    </source>
</evidence>
<keyword evidence="4" id="KW-0472">Membrane</keyword>
<organism evidence="6 7">
    <name type="scientific">Paenisporosarcina cavernae</name>
    <dbReference type="NCBI Taxonomy" id="2320858"/>
    <lineage>
        <taxon>Bacteria</taxon>
        <taxon>Bacillati</taxon>
        <taxon>Bacillota</taxon>
        <taxon>Bacilli</taxon>
        <taxon>Bacillales</taxon>
        <taxon>Caryophanaceae</taxon>
        <taxon>Paenisporosarcina</taxon>
    </lineage>
</organism>
<dbReference type="AlphaFoldDB" id="A0A385YQ84"/>
<dbReference type="PANTHER" id="PTHR43630">
    <property type="entry name" value="POLY-BETA-1,6-N-ACETYL-D-GLUCOSAMINE SYNTHASE"/>
    <property type="match status" value="1"/>
</dbReference>
<proteinExistence type="inferred from homology"/>
<dbReference type="Gene3D" id="3.90.550.10">
    <property type="entry name" value="Spore Coat Polysaccharide Biosynthesis Protein SpsA, Chain A"/>
    <property type="match status" value="1"/>
</dbReference>